<sequence length="485" mass="51151">MTSASALTLDCSRYAKGLYIGGEWIAGGGIAVVDPSTEEPVAEVADASEAQAIAAVDAAHAAAAGWRATAPRKRAEILLRCHALILERIDELAMLISLENGKALSDARGEVTYAAEFFRWYAEEAVRVAGEFRMAPAGTNRILVDYEPIGVSVLITPWNFPAAMATRKIAPALAAGCTVVLKPASETPLTAYALADIYAEAGVPPGVVNVITTNRPGPVTAAMLADTRVRKLSFTGSTGVGRTLLAEAAKRVLNASMELGGNAPFIVFDDADLEAALDGAMVAKMRNAGEACTATNRFIVQDGICERFAEGLAQRMGALRVGPGTDPQTQCGPMITKKAVDKIEDLVADAIRQGAEVLVGGERPQRAGYFYAPTVLIDVPRTARMAQEEIFGPVAALYRFTDEDEAVSLANDTEYGLSAYVYTDDLKRGLAVSGRIEAGMVALNRGLVSDPAAPFGGVKQSGLGREGGIHGILEYMEAKYIATSF</sequence>
<evidence type="ECO:0000313" key="9">
    <source>
        <dbReference type="Proteomes" id="UP000654108"/>
    </source>
</evidence>
<dbReference type="InterPro" id="IPR029510">
    <property type="entry name" value="Ald_DH_CS_GLU"/>
</dbReference>
<dbReference type="InterPro" id="IPR050740">
    <property type="entry name" value="Aldehyde_DH_Superfamily"/>
</dbReference>
<dbReference type="SUPFAM" id="SSF53720">
    <property type="entry name" value="ALDH-like"/>
    <property type="match status" value="1"/>
</dbReference>
<keyword evidence="2" id="KW-0630">Potassium</keyword>
<evidence type="ECO:0000256" key="6">
    <source>
        <dbReference type="RuleBase" id="RU003345"/>
    </source>
</evidence>
<dbReference type="GO" id="GO:0009450">
    <property type="term" value="P:gamma-aminobutyric acid catabolic process"/>
    <property type="evidence" value="ECO:0007669"/>
    <property type="project" value="TreeGrafter"/>
</dbReference>
<dbReference type="FunFam" id="3.40.309.10:FF:000004">
    <property type="entry name" value="Succinate-semialdehyde dehydrogenase I"/>
    <property type="match status" value="1"/>
</dbReference>
<dbReference type="Pfam" id="PF00171">
    <property type="entry name" value="Aldedh"/>
    <property type="match status" value="1"/>
</dbReference>
<evidence type="ECO:0000256" key="5">
    <source>
        <dbReference type="PROSITE-ProRule" id="PRU10007"/>
    </source>
</evidence>
<keyword evidence="4" id="KW-0558">Oxidation</keyword>
<comment type="similarity">
    <text evidence="1 6">Belongs to the aldehyde dehydrogenase family.</text>
</comment>
<dbReference type="RefSeq" id="WP_191774344.1">
    <property type="nucleotide sequence ID" value="NZ_JACYFU010000002.1"/>
</dbReference>
<name>A0A927ISG1_9HYPH</name>
<dbReference type="FunFam" id="3.40.605.10:FF:000026">
    <property type="entry name" value="Aldehyde dehydrogenase, putative"/>
    <property type="match status" value="1"/>
</dbReference>
<evidence type="ECO:0000256" key="1">
    <source>
        <dbReference type="ARBA" id="ARBA00009986"/>
    </source>
</evidence>
<keyword evidence="9" id="KW-1185">Reference proteome</keyword>
<evidence type="ECO:0000256" key="2">
    <source>
        <dbReference type="ARBA" id="ARBA00022958"/>
    </source>
</evidence>
<evidence type="ECO:0000259" key="7">
    <source>
        <dbReference type="Pfam" id="PF00171"/>
    </source>
</evidence>
<accession>A0A927ISG1</accession>
<dbReference type="AlphaFoldDB" id="A0A927ISG1"/>
<dbReference type="EMBL" id="JACYFU010000002">
    <property type="protein sequence ID" value="MBD8065434.1"/>
    <property type="molecule type" value="Genomic_DNA"/>
</dbReference>
<evidence type="ECO:0000313" key="8">
    <source>
        <dbReference type="EMBL" id="MBD8065434.1"/>
    </source>
</evidence>
<dbReference type="PROSITE" id="PS00687">
    <property type="entry name" value="ALDEHYDE_DEHYDR_GLU"/>
    <property type="match status" value="1"/>
</dbReference>
<dbReference type="InterPro" id="IPR016161">
    <property type="entry name" value="Ald_DH/histidinol_DH"/>
</dbReference>
<dbReference type="PANTHER" id="PTHR43353:SF5">
    <property type="entry name" value="SUCCINATE-SEMIALDEHYDE DEHYDROGENASE, MITOCHONDRIAL"/>
    <property type="match status" value="1"/>
</dbReference>
<feature type="domain" description="Aldehyde dehydrogenase" evidence="7">
    <location>
        <begin position="30"/>
        <end position="481"/>
    </location>
</feature>
<dbReference type="Gene3D" id="3.40.309.10">
    <property type="entry name" value="Aldehyde Dehydrogenase, Chain A, domain 2"/>
    <property type="match status" value="1"/>
</dbReference>
<dbReference type="InterPro" id="IPR016163">
    <property type="entry name" value="Ald_DH_C"/>
</dbReference>
<gene>
    <name evidence="8" type="ORF">IC608_08095</name>
</gene>
<reference evidence="8" key="1">
    <citation type="submission" date="2020-09" db="EMBL/GenBank/DDBJ databases">
        <title>Genome seq and assembly of Devosia sp.</title>
        <authorList>
            <person name="Chhetri G."/>
        </authorList>
    </citation>
    <scope>NUCLEOTIDE SEQUENCE</scope>
    <source>
        <strain evidence="8">PTR5</strain>
    </source>
</reference>
<organism evidence="8 9">
    <name type="scientific">Devosia oryzisoli</name>
    <dbReference type="NCBI Taxonomy" id="2774138"/>
    <lineage>
        <taxon>Bacteria</taxon>
        <taxon>Pseudomonadati</taxon>
        <taxon>Pseudomonadota</taxon>
        <taxon>Alphaproteobacteria</taxon>
        <taxon>Hyphomicrobiales</taxon>
        <taxon>Devosiaceae</taxon>
        <taxon>Devosia</taxon>
    </lineage>
</organism>
<dbReference type="InterPro" id="IPR016162">
    <property type="entry name" value="Ald_DH_N"/>
</dbReference>
<comment type="caution">
    <text evidence="8">The sequence shown here is derived from an EMBL/GenBank/DDBJ whole genome shotgun (WGS) entry which is preliminary data.</text>
</comment>
<dbReference type="Gene3D" id="3.40.605.10">
    <property type="entry name" value="Aldehyde Dehydrogenase, Chain A, domain 1"/>
    <property type="match status" value="1"/>
</dbReference>
<dbReference type="PANTHER" id="PTHR43353">
    <property type="entry name" value="SUCCINATE-SEMIALDEHYDE DEHYDROGENASE, MITOCHONDRIAL"/>
    <property type="match status" value="1"/>
</dbReference>
<dbReference type="FunFam" id="3.40.605.10:FF:000007">
    <property type="entry name" value="NAD/NADP-dependent betaine aldehyde dehydrogenase"/>
    <property type="match status" value="1"/>
</dbReference>
<dbReference type="Proteomes" id="UP000654108">
    <property type="component" value="Unassembled WGS sequence"/>
</dbReference>
<dbReference type="InterPro" id="IPR015590">
    <property type="entry name" value="Aldehyde_DH_dom"/>
</dbReference>
<evidence type="ECO:0000256" key="3">
    <source>
        <dbReference type="ARBA" id="ARBA00023002"/>
    </source>
</evidence>
<proteinExistence type="inferred from homology"/>
<evidence type="ECO:0000256" key="4">
    <source>
        <dbReference type="ARBA" id="ARBA00023097"/>
    </source>
</evidence>
<dbReference type="CDD" id="cd07103">
    <property type="entry name" value="ALDH_F5_SSADH_GabD"/>
    <property type="match status" value="1"/>
</dbReference>
<feature type="active site" evidence="5">
    <location>
        <position position="258"/>
    </location>
</feature>
<dbReference type="GO" id="GO:0004777">
    <property type="term" value="F:succinate-semialdehyde dehydrogenase (NAD+) activity"/>
    <property type="evidence" value="ECO:0007669"/>
    <property type="project" value="TreeGrafter"/>
</dbReference>
<keyword evidence="3 6" id="KW-0560">Oxidoreductase</keyword>
<protein>
    <submittedName>
        <fullName evidence="8">NAD-dependent succinate-semialdehyde dehydrogenase</fullName>
    </submittedName>
</protein>